<proteinExistence type="predicted"/>
<organism evidence="2 3">
    <name type="scientific">Domibacillus aminovorans</name>
    <dbReference type="NCBI Taxonomy" id="29332"/>
    <lineage>
        <taxon>Bacteria</taxon>
        <taxon>Bacillati</taxon>
        <taxon>Bacillota</taxon>
        <taxon>Bacilli</taxon>
        <taxon>Bacillales</taxon>
        <taxon>Bacillaceae</taxon>
        <taxon>Domibacillus</taxon>
    </lineage>
</organism>
<keyword evidence="1" id="KW-1133">Transmembrane helix</keyword>
<feature type="transmembrane region" description="Helical" evidence="1">
    <location>
        <begin position="6"/>
        <end position="22"/>
    </location>
</feature>
<feature type="transmembrane region" description="Helical" evidence="1">
    <location>
        <begin position="29"/>
        <end position="50"/>
    </location>
</feature>
<feature type="transmembrane region" description="Helical" evidence="1">
    <location>
        <begin position="62"/>
        <end position="82"/>
    </location>
</feature>
<comment type="caution">
    <text evidence="2">The sequence shown here is derived from an EMBL/GenBank/DDBJ whole genome shotgun (WGS) entry which is preliminary data.</text>
</comment>
<dbReference type="RefSeq" id="WP_063965685.1">
    <property type="nucleotide sequence ID" value="NZ_JBCNAN010000051.1"/>
</dbReference>
<sequence>MLAIILILIAIFVIGISLWLSKQNKKARITVGLVLIVVSIISYPMLVPILGEWKALEGVASLMVFNLVLLVGGIITLIAGFFTKSLSEGVHPSNN</sequence>
<keyword evidence="1" id="KW-0812">Transmembrane</keyword>
<protein>
    <submittedName>
        <fullName evidence="2">Uncharacterized protein</fullName>
    </submittedName>
</protein>
<reference evidence="2 3" key="1">
    <citation type="submission" date="2016-01" db="EMBL/GenBank/DDBJ databases">
        <title>Investigation of taxonomic status of Bacillus aminovorans.</title>
        <authorList>
            <person name="Verma A."/>
            <person name="Pal Y."/>
            <person name="Krishnamurthi S."/>
        </authorList>
    </citation>
    <scope>NUCLEOTIDE SEQUENCE [LARGE SCALE GENOMIC DNA]</scope>
    <source>
        <strain evidence="2 3">DSM 1314</strain>
    </source>
</reference>
<evidence type="ECO:0000313" key="2">
    <source>
        <dbReference type="EMBL" id="OAH61077.1"/>
    </source>
</evidence>
<evidence type="ECO:0000313" key="3">
    <source>
        <dbReference type="Proteomes" id="UP000076935"/>
    </source>
</evidence>
<dbReference type="Proteomes" id="UP000076935">
    <property type="component" value="Unassembled WGS sequence"/>
</dbReference>
<keyword evidence="3" id="KW-1185">Reference proteome</keyword>
<gene>
    <name evidence="2" type="ORF">AWH49_14335</name>
</gene>
<name>A0A177L6U9_9BACI</name>
<evidence type="ECO:0000256" key="1">
    <source>
        <dbReference type="SAM" id="Phobius"/>
    </source>
</evidence>
<keyword evidence="1" id="KW-0472">Membrane</keyword>
<accession>A0A177L6U9</accession>
<dbReference type="EMBL" id="LQWY01000024">
    <property type="protein sequence ID" value="OAH61077.1"/>
    <property type="molecule type" value="Genomic_DNA"/>
</dbReference>
<dbReference type="AlphaFoldDB" id="A0A177L6U9"/>